<dbReference type="Gene3D" id="2.40.30.10">
    <property type="entry name" value="Translation factors"/>
    <property type="match status" value="1"/>
</dbReference>
<evidence type="ECO:0000313" key="24">
    <source>
        <dbReference type="EMBL" id="KAK2106935.1"/>
    </source>
</evidence>
<dbReference type="InterPro" id="IPR003097">
    <property type="entry name" value="CysJ-like_FAD-binding"/>
</dbReference>
<comment type="cofactor">
    <cofactor evidence="3">
        <name>heme b</name>
        <dbReference type="ChEBI" id="CHEBI:60344"/>
    </cofactor>
</comment>
<evidence type="ECO:0000313" key="25">
    <source>
        <dbReference type="Proteomes" id="UP001266305"/>
    </source>
</evidence>
<accession>A0ABQ9VCX0</accession>
<evidence type="ECO:0000259" key="23">
    <source>
        <dbReference type="Pfam" id="PF00667"/>
    </source>
</evidence>
<reference evidence="24 25" key="1">
    <citation type="submission" date="2023-05" db="EMBL/GenBank/DDBJ databases">
        <title>B98-5 Cell Line De Novo Hybrid Assembly: An Optical Mapping Approach.</title>
        <authorList>
            <person name="Kananen K."/>
            <person name="Auerbach J.A."/>
            <person name="Kautto E."/>
            <person name="Blachly J.S."/>
        </authorList>
    </citation>
    <scope>NUCLEOTIDE SEQUENCE [LARGE SCALE GENOMIC DNA]</scope>
    <source>
        <strain evidence="24">B95-8</strain>
        <tissue evidence="24">Cell line</tissue>
    </source>
</reference>
<dbReference type="Gene3D" id="1.20.990.10">
    <property type="entry name" value="NADPH-cytochrome p450 Reductase, Chain A, domain 3"/>
    <property type="match status" value="1"/>
</dbReference>
<keyword evidence="12" id="KW-0479">Metal-binding</keyword>
<evidence type="ECO:0000256" key="8">
    <source>
        <dbReference type="ARBA" id="ARBA00022490"/>
    </source>
</evidence>
<evidence type="ECO:0000256" key="2">
    <source>
        <dbReference type="ARBA" id="ARBA00001950"/>
    </source>
</evidence>
<evidence type="ECO:0000256" key="11">
    <source>
        <dbReference type="ARBA" id="ARBA00022643"/>
    </source>
</evidence>
<feature type="domain" description="Sulfite reductase [NADPH] flavoprotein alpha-component-like FAD-binding" evidence="23">
    <location>
        <begin position="21"/>
        <end position="181"/>
    </location>
</feature>
<evidence type="ECO:0000256" key="18">
    <source>
        <dbReference type="ARBA" id="ARBA00047419"/>
    </source>
</evidence>
<evidence type="ECO:0000256" key="20">
    <source>
        <dbReference type="ARBA" id="ARBA00049784"/>
    </source>
</evidence>
<dbReference type="Pfam" id="PF00667">
    <property type="entry name" value="FAD_binding_1"/>
    <property type="match status" value="1"/>
</dbReference>
<keyword evidence="15" id="KW-0112">Calmodulin-binding</keyword>
<evidence type="ECO:0000256" key="13">
    <source>
        <dbReference type="ARBA" id="ARBA00022827"/>
    </source>
</evidence>
<evidence type="ECO:0000256" key="7">
    <source>
        <dbReference type="ARBA" id="ARBA00012989"/>
    </source>
</evidence>
<evidence type="ECO:0000256" key="9">
    <source>
        <dbReference type="ARBA" id="ARBA00022617"/>
    </source>
</evidence>
<dbReference type="PANTHER" id="PTHR43410:SF4">
    <property type="entry name" value="NITRIC OXIDE SYNTHASE"/>
    <property type="match status" value="1"/>
</dbReference>
<evidence type="ECO:0000256" key="4">
    <source>
        <dbReference type="ARBA" id="ARBA00001974"/>
    </source>
</evidence>
<dbReference type="InterPro" id="IPR017938">
    <property type="entry name" value="Riboflavin_synthase-like_b-brl"/>
</dbReference>
<keyword evidence="13" id="KW-0274">FAD</keyword>
<evidence type="ECO:0000256" key="14">
    <source>
        <dbReference type="ARBA" id="ARBA00022857"/>
    </source>
</evidence>
<evidence type="ECO:0000256" key="12">
    <source>
        <dbReference type="ARBA" id="ARBA00022723"/>
    </source>
</evidence>
<protein>
    <recommendedName>
        <fullName evidence="19">Nitric oxide synthase, inducible</fullName>
        <ecNumber evidence="7">1.14.13.39</ecNumber>
    </recommendedName>
    <alternativeName>
        <fullName evidence="21">Inducible NO synthase</fullName>
    </alternativeName>
    <alternativeName>
        <fullName evidence="20">NOS type II</fullName>
    </alternativeName>
    <alternativeName>
        <fullName evidence="22">Peptidyl-cysteine S-nitrosylase NOS2</fullName>
    </alternativeName>
</protein>
<evidence type="ECO:0000256" key="1">
    <source>
        <dbReference type="ARBA" id="ARBA00001917"/>
    </source>
</evidence>
<evidence type="ECO:0000256" key="19">
    <source>
        <dbReference type="ARBA" id="ARBA00049771"/>
    </source>
</evidence>
<proteinExistence type="inferred from homology"/>
<evidence type="ECO:0000256" key="6">
    <source>
        <dbReference type="ARBA" id="ARBA00006267"/>
    </source>
</evidence>
<keyword evidence="10" id="KW-0285">Flavoprotein</keyword>
<organism evidence="24 25">
    <name type="scientific">Saguinus oedipus</name>
    <name type="common">Cotton-top tamarin</name>
    <name type="synonym">Oedipomidas oedipus</name>
    <dbReference type="NCBI Taxonomy" id="9490"/>
    <lineage>
        <taxon>Eukaryota</taxon>
        <taxon>Metazoa</taxon>
        <taxon>Chordata</taxon>
        <taxon>Craniata</taxon>
        <taxon>Vertebrata</taxon>
        <taxon>Euteleostomi</taxon>
        <taxon>Mammalia</taxon>
        <taxon>Eutheria</taxon>
        <taxon>Euarchontoglires</taxon>
        <taxon>Primates</taxon>
        <taxon>Haplorrhini</taxon>
        <taxon>Platyrrhini</taxon>
        <taxon>Cebidae</taxon>
        <taxon>Callitrichinae</taxon>
        <taxon>Saguinus</taxon>
    </lineage>
</organism>
<evidence type="ECO:0000256" key="10">
    <source>
        <dbReference type="ARBA" id="ARBA00022630"/>
    </source>
</evidence>
<dbReference type="InterPro" id="IPR050607">
    <property type="entry name" value="NOS"/>
</dbReference>
<evidence type="ECO:0000256" key="21">
    <source>
        <dbReference type="ARBA" id="ARBA00049808"/>
    </source>
</evidence>
<gene>
    <name evidence="24" type="primary">NOS2_6</name>
    <name evidence="24" type="ORF">P7K49_016449</name>
</gene>
<keyword evidence="14" id="KW-0521">NADP</keyword>
<comment type="cofactor">
    <cofactor evidence="1">
        <name>FMN</name>
        <dbReference type="ChEBI" id="CHEBI:58210"/>
    </cofactor>
</comment>
<keyword evidence="17" id="KW-0408">Iron</keyword>
<dbReference type="PANTHER" id="PTHR43410">
    <property type="entry name" value="NITRIC OXIDE SYNTHASE OXYGENASE"/>
    <property type="match status" value="1"/>
</dbReference>
<evidence type="ECO:0000256" key="3">
    <source>
        <dbReference type="ARBA" id="ARBA00001970"/>
    </source>
</evidence>
<evidence type="ECO:0000256" key="15">
    <source>
        <dbReference type="ARBA" id="ARBA00022860"/>
    </source>
</evidence>
<dbReference type="Proteomes" id="UP001266305">
    <property type="component" value="Unassembled WGS sequence"/>
</dbReference>
<comment type="cofactor">
    <cofactor evidence="4">
        <name>FAD</name>
        <dbReference type="ChEBI" id="CHEBI:57692"/>
    </cofactor>
</comment>
<comment type="similarity">
    <text evidence="6">Belongs to the NOS family.</text>
</comment>
<dbReference type="InterPro" id="IPR023173">
    <property type="entry name" value="NADPH_Cyt_P450_Rdtase_alpha"/>
</dbReference>
<evidence type="ECO:0000256" key="17">
    <source>
        <dbReference type="ARBA" id="ARBA00023004"/>
    </source>
</evidence>
<evidence type="ECO:0000256" key="22">
    <source>
        <dbReference type="ARBA" id="ARBA00049812"/>
    </source>
</evidence>
<keyword evidence="9" id="KW-0349">Heme</keyword>
<evidence type="ECO:0000256" key="16">
    <source>
        <dbReference type="ARBA" id="ARBA00023002"/>
    </source>
</evidence>
<dbReference type="EC" id="1.14.13.39" evidence="7"/>
<dbReference type="SUPFAM" id="SSF63380">
    <property type="entry name" value="Riboflavin synthase domain-like"/>
    <property type="match status" value="1"/>
</dbReference>
<keyword evidence="11" id="KW-0288">FMN</keyword>
<name>A0ABQ9VCX0_SAGOE</name>
<comment type="caution">
    <text evidence="24">The sequence shown here is derived from an EMBL/GenBank/DDBJ whole genome shotgun (WGS) entry which is preliminary data.</text>
</comment>
<keyword evidence="16" id="KW-0560">Oxidoreductase</keyword>
<comment type="cofactor">
    <cofactor evidence="2">
        <name>(6R)-L-erythro-5,6,7,8-tetrahydrobiopterin</name>
        <dbReference type="ChEBI" id="CHEBI:59560"/>
    </cofactor>
</comment>
<sequence length="195" mass="22447">MAWMECAREKISWNQVEEMSILEPVVDGPASHQTVRLEALDKSGSYWVRDKRLPLYSLSQALTYFLDITTPTTQLLHQNLAQVATETAERQRLEALCQPSEYSKWKFTNSPTFLEVLEEFPSLRVSAGFLLSQLPILKPRFYSVSSSWDHMPTEIHLTVAVVRYHTQDGQDPLHHGFCSTWFNSLKPQDPVPCFM</sequence>
<keyword evidence="25" id="KW-1185">Reference proteome</keyword>
<comment type="catalytic activity">
    <reaction evidence="18">
        <text>2 L-arginine + 3 NADPH + 4 O2 + H(+) = 2 L-citrulline + 2 nitric oxide + 3 NADP(+) + 4 H2O</text>
        <dbReference type="Rhea" id="RHEA:19897"/>
        <dbReference type="ChEBI" id="CHEBI:15377"/>
        <dbReference type="ChEBI" id="CHEBI:15378"/>
        <dbReference type="ChEBI" id="CHEBI:15379"/>
        <dbReference type="ChEBI" id="CHEBI:16480"/>
        <dbReference type="ChEBI" id="CHEBI:32682"/>
        <dbReference type="ChEBI" id="CHEBI:57743"/>
        <dbReference type="ChEBI" id="CHEBI:57783"/>
        <dbReference type="ChEBI" id="CHEBI:58349"/>
        <dbReference type="EC" id="1.14.13.39"/>
    </reaction>
    <physiologicalReaction direction="left-to-right" evidence="18">
        <dbReference type="Rhea" id="RHEA:19898"/>
    </physiologicalReaction>
</comment>
<comment type="subcellular location">
    <subcellularLocation>
        <location evidence="5">Cytoplasm</location>
        <location evidence="5">Cytosol</location>
    </subcellularLocation>
</comment>
<dbReference type="EMBL" id="JASSZA010000007">
    <property type="protein sequence ID" value="KAK2106935.1"/>
    <property type="molecule type" value="Genomic_DNA"/>
</dbReference>
<keyword evidence="8" id="KW-0963">Cytoplasm</keyword>
<evidence type="ECO:0000256" key="5">
    <source>
        <dbReference type="ARBA" id="ARBA00004514"/>
    </source>
</evidence>